<feature type="non-terminal residue" evidence="1">
    <location>
        <position position="59"/>
    </location>
</feature>
<reference evidence="1 2" key="1">
    <citation type="submission" date="2011-02" db="EMBL/GenBank/DDBJ databases">
        <title>The Genome Sequence of Sphaeroforma arctica JP610.</title>
        <authorList>
            <consortium name="The Broad Institute Genome Sequencing Platform"/>
            <person name="Russ C."/>
            <person name="Cuomo C."/>
            <person name="Young S.K."/>
            <person name="Zeng Q."/>
            <person name="Gargeya S."/>
            <person name="Alvarado L."/>
            <person name="Berlin A."/>
            <person name="Chapman S.B."/>
            <person name="Chen Z."/>
            <person name="Freedman E."/>
            <person name="Gellesch M."/>
            <person name="Goldberg J."/>
            <person name="Griggs A."/>
            <person name="Gujja S."/>
            <person name="Heilman E."/>
            <person name="Heiman D."/>
            <person name="Howarth C."/>
            <person name="Mehta T."/>
            <person name="Neiman D."/>
            <person name="Pearson M."/>
            <person name="Roberts A."/>
            <person name="Saif S."/>
            <person name="Shea T."/>
            <person name="Shenoy N."/>
            <person name="Sisk P."/>
            <person name="Stolte C."/>
            <person name="Sykes S."/>
            <person name="White J."/>
            <person name="Yandava C."/>
            <person name="Burger G."/>
            <person name="Gray M.W."/>
            <person name="Holland P.W.H."/>
            <person name="King N."/>
            <person name="Lang F.B.F."/>
            <person name="Roger A.J."/>
            <person name="Ruiz-Trillo I."/>
            <person name="Haas B."/>
            <person name="Nusbaum C."/>
            <person name="Birren B."/>
        </authorList>
    </citation>
    <scope>NUCLEOTIDE SEQUENCE [LARGE SCALE GENOMIC DNA]</scope>
    <source>
        <strain evidence="1 2">JP610</strain>
    </source>
</reference>
<gene>
    <name evidence="1" type="ORF">SARC_16341</name>
</gene>
<keyword evidence="2" id="KW-1185">Reference proteome</keyword>
<dbReference type="EMBL" id="KQ249456">
    <property type="protein sequence ID" value="KNC71123.1"/>
    <property type="molecule type" value="Genomic_DNA"/>
</dbReference>
<evidence type="ECO:0000313" key="2">
    <source>
        <dbReference type="Proteomes" id="UP000054560"/>
    </source>
</evidence>
<dbReference type="RefSeq" id="XP_014145025.1">
    <property type="nucleotide sequence ID" value="XM_014289550.1"/>
</dbReference>
<organism evidence="1 2">
    <name type="scientific">Sphaeroforma arctica JP610</name>
    <dbReference type="NCBI Taxonomy" id="667725"/>
    <lineage>
        <taxon>Eukaryota</taxon>
        <taxon>Ichthyosporea</taxon>
        <taxon>Ichthyophonida</taxon>
        <taxon>Sphaeroforma</taxon>
    </lineage>
</organism>
<name>A0A0L0F4L6_9EUKA</name>
<protein>
    <submittedName>
        <fullName evidence="1">Uncharacterized protein</fullName>
    </submittedName>
</protein>
<accession>A0A0L0F4L6</accession>
<proteinExistence type="predicted"/>
<dbReference type="Proteomes" id="UP000054560">
    <property type="component" value="Unassembled WGS sequence"/>
</dbReference>
<evidence type="ECO:0000313" key="1">
    <source>
        <dbReference type="EMBL" id="KNC71123.1"/>
    </source>
</evidence>
<dbReference type="AlphaFoldDB" id="A0A0L0F4L6"/>
<sequence length="59" mass="6580">MGVSQAIPHAVVSEYFTTYCSACKYRVCTSTHIGALIRQVFPDLRVGWVGEAYCFFGLE</sequence>
<dbReference type="GeneID" id="25916845"/>